<dbReference type="Gene3D" id="3.40.50.150">
    <property type="entry name" value="Vaccinia Virus protein VP39"/>
    <property type="match status" value="1"/>
</dbReference>
<dbReference type="Proteomes" id="UP000054010">
    <property type="component" value="Unassembled WGS sequence"/>
</dbReference>
<keyword evidence="2" id="KW-0808">Transferase</keyword>
<dbReference type="OrthoDB" id="147057at2"/>
<dbReference type="InterPro" id="IPR013216">
    <property type="entry name" value="Methyltransf_11"/>
</dbReference>
<sequence length="286" mass="32322">MATATIEPTAATQPAGEPVKLSGLRCIAYEIALNGWRILRETVNDFSLWRLIEYPWSAKALGLRRGDLVLDIGSGTSSYPHMLAKEGVDVIVLELDADRVRWQLAKRRATARPGDGRFFPLVASGTAMPIRSASVERLAAISSLEHIPDDEAVGAEIGRVLASGGVAAITIPYTSTERTDFFKGIRKFIRVQPNAFVQEGKVGSFFRFYTDSDIERVYVRPANARVVEWRGFGRSWLNGRYHETKLTKYWRRFVLKDLFLALIVHPLEERYDRSDPLYVMFTLRKP</sequence>
<protein>
    <submittedName>
        <fullName evidence="2">Methyltransferase type 11</fullName>
    </submittedName>
</protein>
<dbReference type="CDD" id="cd02440">
    <property type="entry name" value="AdoMet_MTases"/>
    <property type="match status" value="1"/>
</dbReference>
<reference evidence="2 3" key="1">
    <citation type="journal article" date="2011" name="J. Bacteriol.">
        <title>Draft genome sequence of the anoxygenic filamentous phototrophic bacterium Oscillochloris trichoides subsp. DG-6.</title>
        <authorList>
            <person name="Kuznetsov B.B."/>
            <person name="Ivanovsky R.N."/>
            <person name="Keppen O.I."/>
            <person name="Sukhacheva M.V."/>
            <person name="Bumazhkin B.K."/>
            <person name="Patutina E.O."/>
            <person name="Beletsky A.V."/>
            <person name="Mardanov A.V."/>
            <person name="Baslerov R.V."/>
            <person name="Panteleeva A.N."/>
            <person name="Kolganova T.V."/>
            <person name="Ravin N.V."/>
            <person name="Skryabin K.G."/>
        </authorList>
    </citation>
    <scope>NUCLEOTIDE SEQUENCE [LARGE SCALE GENOMIC DNA]</scope>
    <source>
        <strain evidence="2 3">DG-6</strain>
    </source>
</reference>
<evidence type="ECO:0000313" key="2">
    <source>
        <dbReference type="EMBL" id="EFO80852.1"/>
    </source>
</evidence>
<comment type="caution">
    <text evidence="2">The sequence shown here is derived from an EMBL/GenBank/DDBJ whole genome shotgun (WGS) entry which is preliminary data.</text>
</comment>
<accession>E1ID73</accession>
<keyword evidence="2" id="KW-0489">Methyltransferase</keyword>
<evidence type="ECO:0000259" key="1">
    <source>
        <dbReference type="Pfam" id="PF08241"/>
    </source>
</evidence>
<dbReference type="AlphaFoldDB" id="E1ID73"/>
<dbReference type="eggNOG" id="COG2226">
    <property type="taxonomic scope" value="Bacteria"/>
</dbReference>
<name>E1ID73_9CHLR</name>
<feature type="domain" description="Methyltransferase type 11" evidence="1">
    <location>
        <begin position="70"/>
        <end position="169"/>
    </location>
</feature>
<gene>
    <name evidence="2" type="ORF">OSCT_1274</name>
</gene>
<dbReference type="HOGENOM" id="CLU_972669_0_0_0"/>
<organism evidence="2 3">
    <name type="scientific">Oscillochloris trichoides DG-6</name>
    <dbReference type="NCBI Taxonomy" id="765420"/>
    <lineage>
        <taxon>Bacteria</taxon>
        <taxon>Bacillati</taxon>
        <taxon>Chloroflexota</taxon>
        <taxon>Chloroflexia</taxon>
        <taxon>Chloroflexales</taxon>
        <taxon>Chloroflexineae</taxon>
        <taxon>Oscillochloridaceae</taxon>
        <taxon>Oscillochloris</taxon>
    </lineage>
</organism>
<keyword evidence="3" id="KW-1185">Reference proteome</keyword>
<evidence type="ECO:0000313" key="3">
    <source>
        <dbReference type="Proteomes" id="UP000054010"/>
    </source>
</evidence>
<proteinExistence type="predicted"/>
<dbReference type="InterPro" id="IPR029063">
    <property type="entry name" value="SAM-dependent_MTases_sf"/>
</dbReference>
<dbReference type="SUPFAM" id="SSF53335">
    <property type="entry name" value="S-adenosyl-L-methionine-dependent methyltransferases"/>
    <property type="match status" value="1"/>
</dbReference>
<dbReference type="Pfam" id="PF08241">
    <property type="entry name" value="Methyltransf_11"/>
    <property type="match status" value="1"/>
</dbReference>
<dbReference type="EMBL" id="ADVR01000038">
    <property type="protein sequence ID" value="EFO80852.1"/>
    <property type="molecule type" value="Genomic_DNA"/>
</dbReference>
<dbReference type="GO" id="GO:0032259">
    <property type="term" value="P:methylation"/>
    <property type="evidence" value="ECO:0007669"/>
    <property type="project" value="UniProtKB-KW"/>
</dbReference>
<dbReference type="STRING" id="765420.OSCT_1274"/>
<dbReference type="GO" id="GO:0008757">
    <property type="term" value="F:S-adenosylmethionine-dependent methyltransferase activity"/>
    <property type="evidence" value="ECO:0007669"/>
    <property type="project" value="InterPro"/>
</dbReference>